<feature type="domain" description="Cupin type-2" evidence="1">
    <location>
        <begin position="41"/>
        <end position="103"/>
    </location>
</feature>
<accession>A0A3E1RFG2</accession>
<name>A0A3E1RFG2_9BURK</name>
<dbReference type="Gene3D" id="2.60.120.10">
    <property type="entry name" value="Jelly Rolls"/>
    <property type="match status" value="1"/>
</dbReference>
<proteinExistence type="predicted"/>
<protein>
    <recommendedName>
        <fullName evidence="1">Cupin type-2 domain-containing protein</fullName>
    </recommendedName>
</protein>
<evidence type="ECO:0000259" key="1">
    <source>
        <dbReference type="Pfam" id="PF07883"/>
    </source>
</evidence>
<dbReference type="RefSeq" id="WP_117176414.1">
    <property type="nucleotide sequence ID" value="NZ_QFZK01000004.1"/>
</dbReference>
<dbReference type="Pfam" id="PF07883">
    <property type="entry name" value="Cupin_2"/>
    <property type="match status" value="1"/>
</dbReference>
<evidence type="ECO:0000313" key="2">
    <source>
        <dbReference type="EMBL" id="RFO97330.1"/>
    </source>
</evidence>
<dbReference type="AlphaFoldDB" id="A0A3E1RFG2"/>
<organism evidence="2 3">
    <name type="scientific">Rhodoferax lacus</name>
    <dbReference type="NCBI Taxonomy" id="2184758"/>
    <lineage>
        <taxon>Bacteria</taxon>
        <taxon>Pseudomonadati</taxon>
        <taxon>Pseudomonadota</taxon>
        <taxon>Betaproteobacteria</taxon>
        <taxon>Burkholderiales</taxon>
        <taxon>Comamonadaceae</taxon>
        <taxon>Rhodoferax</taxon>
    </lineage>
</organism>
<dbReference type="Proteomes" id="UP000260665">
    <property type="component" value="Unassembled WGS sequence"/>
</dbReference>
<dbReference type="InterPro" id="IPR011051">
    <property type="entry name" value="RmlC_Cupin_sf"/>
</dbReference>
<evidence type="ECO:0000313" key="3">
    <source>
        <dbReference type="Proteomes" id="UP000260665"/>
    </source>
</evidence>
<dbReference type="InterPro" id="IPR014710">
    <property type="entry name" value="RmlC-like_jellyroll"/>
</dbReference>
<reference evidence="2 3" key="1">
    <citation type="submission" date="2018-05" db="EMBL/GenBank/DDBJ databases">
        <title>Rhodoferax soyangensis sp.nov., isolated from an oligotrophic freshwater lake.</title>
        <authorList>
            <person name="Park M."/>
        </authorList>
    </citation>
    <scope>NUCLEOTIDE SEQUENCE [LARGE SCALE GENOMIC DNA]</scope>
    <source>
        <strain evidence="2 3">IMCC26218</strain>
    </source>
</reference>
<gene>
    <name evidence="2" type="ORF">DIC66_09400</name>
</gene>
<dbReference type="EMBL" id="QFZK01000004">
    <property type="protein sequence ID" value="RFO97330.1"/>
    <property type="molecule type" value="Genomic_DNA"/>
</dbReference>
<dbReference type="InterPro" id="IPR013096">
    <property type="entry name" value="Cupin_2"/>
</dbReference>
<sequence length="109" mass="11535">MSIPHALSGQPIAVVPFGSSLPEQRSVALFKSDQLEVIRLVLPAGKTMPTHKVSGEITIQCLEGVLDVEVNGDITLLSAGQLMFLHGEVPHSVTALEHASALVTIVLCK</sequence>
<dbReference type="SUPFAM" id="SSF51182">
    <property type="entry name" value="RmlC-like cupins"/>
    <property type="match status" value="1"/>
</dbReference>
<dbReference type="OrthoDB" id="8265259at2"/>
<keyword evidence="3" id="KW-1185">Reference proteome</keyword>
<comment type="caution">
    <text evidence="2">The sequence shown here is derived from an EMBL/GenBank/DDBJ whole genome shotgun (WGS) entry which is preliminary data.</text>
</comment>